<protein>
    <recommendedName>
        <fullName evidence="4">PepSY domain-containing protein</fullName>
    </recommendedName>
</protein>
<dbReference type="InterPro" id="IPR005625">
    <property type="entry name" value="PepSY-ass_TM"/>
</dbReference>
<evidence type="ECO:0000313" key="3">
    <source>
        <dbReference type="Proteomes" id="UP000029393"/>
    </source>
</evidence>
<organism evidence="2 3">
    <name type="scientific">Arenimonas metalli CF5-1</name>
    <dbReference type="NCBI Taxonomy" id="1384056"/>
    <lineage>
        <taxon>Bacteria</taxon>
        <taxon>Pseudomonadati</taxon>
        <taxon>Pseudomonadota</taxon>
        <taxon>Gammaproteobacteria</taxon>
        <taxon>Lysobacterales</taxon>
        <taxon>Lysobacteraceae</taxon>
        <taxon>Arenimonas</taxon>
    </lineage>
</organism>
<dbReference type="Proteomes" id="UP000029393">
    <property type="component" value="Unassembled WGS sequence"/>
</dbReference>
<dbReference type="PATRIC" id="fig|1384056.3.peg.1385"/>
<keyword evidence="1" id="KW-1133">Transmembrane helix</keyword>
<reference evidence="2 3" key="1">
    <citation type="submission" date="2013-09" db="EMBL/GenBank/DDBJ databases">
        <title>Genome sequencing of Arenimonas metalli.</title>
        <authorList>
            <person name="Chen F."/>
            <person name="Wang G."/>
        </authorList>
    </citation>
    <scope>NUCLEOTIDE SEQUENCE [LARGE SCALE GENOMIC DNA]</scope>
    <source>
        <strain evidence="2 3">CF5-1</strain>
    </source>
</reference>
<dbReference type="EMBL" id="AVCK01000017">
    <property type="protein sequence ID" value="KFN46349.1"/>
    <property type="molecule type" value="Genomic_DNA"/>
</dbReference>
<dbReference type="eggNOG" id="COG3182">
    <property type="taxonomic scope" value="Bacteria"/>
</dbReference>
<sequence length="394" mass="42460">MLRKLIFQTHWLLGITAGLVLALVGVTGAVLSYEQPLLRALNPGVMTVSAEGRQALAPTVLLARVQAQHAMPAQALTLSADPTRAARVSFAPTPGAAAAPGGRARGETRYVDPYTGALLPKPRGEAFFRTTMQLHRWLAAGEVGKQIVGASTLALVFFCVSGIYLRWPRRWTSPRAWLHLDGALTGRRFLWHLHSVVATWLLLPYLVMALSGLYWSYGWYREGLLALSGTPDNAQRGPPAAAGRGEAGGGAPDVDVAAAFASFEGAVPAWSTVTLRLPAAAGQPLEWSYQDPAPPHERANNRLVLDPATLAVAAHERYLDKPIGQRLMAGIFPLHSGSWFGGIGLFVFCVASLAMPLFTVTGLQLYLDRRAKKRAGLARRREREQARARAPSAG</sequence>
<feature type="transmembrane region" description="Helical" evidence="1">
    <location>
        <begin position="12"/>
        <end position="33"/>
    </location>
</feature>
<dbReference type="OrthoDB" id="9816402at2"/>
<comment type="caution">
    <text evidence="2">The sequence shown here is derived from an EMBL/GenBank/DDBJ whole genome shotgun (WGS) entry which is preliminary data.</text>
</comment>
<evidence type="ECO:0008006" key="4">
    <source>
        <dbReference type="Google" id="ProtNLM"/>
    </source>
</evidence>
<gene>
    <name evidence="2" type="ORF">N787_10825</name>
</gene>
<keyword evidence="3" id="KW-1185">Reference proteome</keyword>
<dbReference type="Pfam" id="PF03929">
    <property type="entry name" value="PepSY_TM"/>
    <property type="match status" value="1"/>
</dbReference>
<proteinExistence type="predicted"/>
<evidence type="ECO:0000313" key="2">
    <source>
        <dbReference type="EMBL" id="KFN46349.1"/>
    </source>
</evidence>
<dbReference type="PANTHER" id="PTHR34219:SF3">
    <property type="entry name" value="BLL7967 PROTEIN"/>
    <property type="match status" value="1"/>
</dbReference>
<dbReference type="AlphaFoldDB" id="A0A091B655"/>
<feature type="transmembrane region" description="Helical" evidence="1">
    <location>
        <begin position="343"/>
        <end position="367"/>
    </location>
</feature>
<accession>A0A091B655</accession>
<name>A0A091B655_9GAMM</name>
<keyword evidence="1" id="KW-0812">Transmembrane</keyword>
<dbReference type="PANTHER" id="PTHR34219">
    <property type="entry name" value="IRON-REGULATED INNER MEMBRANE PROTEIN-RELATED"/>
    <property type="match status" value="1"/>
</dbReference>
<feature type="transmembrane region" description="Helical" evidence="1">
    <location>
        <begin position="147"/>
        <end position="165"/>
    </location>
</feature>
<dbReference type="RefSeq" id="WP_052575241.1">
    <property type="nucleotide sequence ID" value="NZ_AVCK01000017.1"/>
</dbReference>
<evidence type="ECO:0000256" key="1">
    <source>
        <dbReference type="SAM" id="Phobius"/>
    </source>
</evidence>
<keyword evidence="1" id="KW-0472">Membrane</keyword>
<dbReference type="STRING" id="1384056.N787_10825"/>
<feature type="transmembrane region" description="Helical" evidence="1">
    <location>
        <begin position="197"/>
        <end position="217"/>
    </location>
</feature>